<feature type="signal peptide" evidence="2">
    <location>
        <begin position="1"/>
        <end position="21"/>
    </location>
</feature>
<reference evidence="3 4" key="1">
    <citation type="submission" date="2016-08" db="EMBL/GenBank/DDBJ databases">
        <title>A Parts List for Fungal Cellulosomes Revealed by Comparative Genomics.</title>
        <authorList>
            <consortium name="DOE Joint Genome Institute"/>
            <person name="Haitjema C.H."/>
            <person name="Gilmore S.P."/>
            <person name="Henske J.K."/>
            <person name="Solomon K.V."/>
            <person name="De Groot R."/>
            <person name="Kuo A."/>
            <person name="Mondo S.J."/>
            <person name="Salamov A.A."/>
            <person name="Labutti K."/>
            <person name="Zhao Z."/>
            <person name="Chiniquy J."/>
            <person name="Barry K."/>
            <person name="Brewer H.M."/>
            <person name="Purvine S.O."/>
            <person name="Wright A.T."/>
            <person name="Boxma B."/>
            <person name="Van Alen T."/>
            <person name="Hackstein J.H."/>
            <person name="Baker S.E."/>
            <person name="Grigoriev I.V."/>
            <person name="O'Malley M.A."/>
        </authorList>
    </citation>
    <scope>NUCLEOTIDE SEQUENCE [LARGE SCALE GENOMIC DNA]</scope>
    <source>
        <strain evidence="3 4">S4</strain>
    </source>
</reference>
<evidence type="ECO:0000256" key="1">
    <source>
        <dbReference type="SAM" id="Phobius"/>
    </source>
</evidence>
<keyword evidence="1" id="KW-0472">Membrane</keyword>
<feature type="chain" id="PRO_5012575926" evidence="2">
    <location>
        <begin position="22"/>
        <end position="155"/>
    </location>
</feature>
<evidence type="ECO:0000256" key="2">
    <source>
        <dbReference type="SAM" id="SignalP"/>
    </source>
</evidence>
<dbReference type="AlphaFoldDB" id="A0A1Y1X5V0"/>
<gene>
    <name evidence="3" type="ORF">BCR32DRAFT_299658</name>
</gene>
<protein>
    <submittedName>
        <fullName evidence="3">Uncharacterized protein</fullName>
    </submittedName>
</protein>
<evidence type="ECO:0000313" key="3">
    <source>
        <dbReference type="EMBL" id="ORX81082.1"/>
    </source>
</evidence>
<feature type="transmembrane region" description="Helical" evidence="1">
    <location>
        <begin position="37"/>
        <end position="61"/>
    </location>
</feature>
<keyword evidence="2" id="KW-0732">Signal</keyword>
<sequence>MDIRSTFIIFFLLLGVLQVLADTEMNVFNLTEAALCIAVGFISVPGGVICSAYAAIAAFTLEGGNIKKYLIEPGHKQKIWIGPNNQYEICSDKPNRLYGQWDGVNIIGCYNWGTKGDTFRMCCRITKRNNGMNEVGDHYYFSSGPSNGLTLPNAK</sequence>
<keyword evidence="4" id="KW-1185">Reference proteome</keyword>
<keyword evidence="1" id="KW-1133">Transmembrane helix</keyword>
<dbReference type="EMBL" id="MCFG01000127">
    <property type="protein sequence ID" value="ORX81082.1"/>
    <property type="molecule type" value="Genomic_DNA"/>
</dbReference>
<accession>A0A1Y1X5V0</accession>
<evidence type="ECO:0000313" key="4">
    <source>
        <dbReference type="Proteomes" id="UP000193944"/>
    </source>
</evidence>
<proteinExistence type="predicted"/>
<organism evidence="3 4">
    <name type="scientific">Anaeromyces robustus</name>
    <dbReference type="NCBI Taxonomy" id="1754192"/>
    <lineage>
        <taxon>Eukaryota</taxon>
        <taxon>Fungi</taxon>
        <taxon>Fungi incertae sedis</taxon>
        <taxon>Chytridiomycota</taxon>
        <taxon>Chytridiomycota incertae sedis</taxon>
        <taxon>Neocallimastigomycetes</taxon>
        <taxon>Neocallimastigales</taxon>
        <taxon>Neocallimastigaceae</taxon>
        <taxon>Anaeromyces</taxon>
    </lineage>
</organism>
<name>A0A1Y1X5V0_9FUNG</name>
<reference evidence="3 4" key="2">
    <citation type="submission" date="2016-08" db="EMBL/GenBank/DDBJ databases">
        <title>Pervasive Adenine N6-methylation of Active Genes in Fungi.</title>
        <authorList>
            <consortium name="DOE Joint Genome Institute"/>
            <person name="Mondo S.J."/>
            <person name="Dannebaum R.O."/>
            <person name="Kuo R.C."/>
            <person name="Labutti K."/>
            <person name="Haridas S."/>
            <person name="Kuo A."/>
            <person name="Salamov A."/>
            <person name="Ahrendt S.R."/>
            <person name="Lipzen A."/>
            <person name="Sullivan W."/>
            <person name="Andreopoulos W.B."/>
            <person name="Clum A."/>
            <person name="Lindquist E."/>
            <person name="Daum C."/>
            <person name="Ramamoorthy G.K."/>
            <person name="Gryganskyi A."/>
            <person name="Culley D."/>
            <person name="Magnuson J.K."/>
            <person name="James T.Y."/>
            <person name="O'Malley M.A."/>
            <person name="Stajich J.E."/>
            <person name="Spatafora J.W."/>
            <person name="Visel A."/>
            <person name="Grigoriev I.V."/>
        </authorList>
    </citation>
    <scope>NUCLEOTIDE SEQUENCE [LARGE SCALE GENOMIC DNA]</scope>
    <source>
        <strain evidence="3 4">S4</strain>
    </source>
</reference>
<keyword evidence="1" id="KW-0812">Transmembrane</keyword>
<comment type="caution">
    <text evidence="3">The sequence shown here is derived from an EMBL/GenBank/DDBJ whole genome shotgun (WGS) entry which is preliminary data.</text>
</comment>
<dbReference type="Proteomes" id="UP000193944">
    <property type="component" value="Unassembled WGS sequence"/>
</dbReference>